<dbReference type="AlphaFoldDB" id="A0A9D1ZXJ4"/>
<reference evidence="1" key="2">
    <citation type="submission" date="2021-04" db="EMBL/GenBank/DDBJ databases">
        <authorList>
            <person name="Gilroy R."/>
        </authorList>
    </citation>
    <scope>NUCLEOTIDE SEQUENCE</scope>
    <source>
        <strain evidence="1">1345</strain>
    </source>
</reference>
<accession>A0A9D1ZXJ4</accession>
<gene>
    <name evidence="1" type="ORF">H9729_07525</name>
</gene>
<reference evidence="1" key="1">
    <citation type="journal article" date="2021" name="PeerJ">
        <title>Extensive microbial diversity within the chicken gut microbiome revealed by metagenomics and culture.</title>
        <authorList>
            <person name="Gilroy R."/>
            <person name="Ravi A."/>
            <person name="Getino M."/>
            <person name="Pursley I."/>
            <person name="Horton D.L."/>
            <person name="Alikhan N.F."/>
            <person name="Baker D."/>
            <person name="Gharbi K."/>
            <person name="Hall N."/>
            <person name="Watson M."/>
            <person name="Adriaenssens E.M."/>
            <person name="Foster-Nyarko E."/>
            <person name="Jarju S."/>
            <person name="Secka A."/>
            <person name="Antonio M."/>
            <person name="Oren A."/>
            <person name="Chaudhuri R.R."/>
            <person name="La Ragione R."/>
            <person name="Hildebrand F."/>
            <person name="Pallen M.J."/>
        </authorList>
    </citation>
    <scope>NUCLEOTIDE SEQUENCE</scope>
    <source>
        <strain evidence="1">1345</strain>
    </source>
</reference>
<evidence type="ECO:0000313" key="1">
    <source>
        <dbReference type="EMBL" id="HIY97523.1"/>
    </source>
</evidence>
<evidence type="ECO:0000313" key="2">
    <source>
        <dbReference type="Proteomes" id="UP000886750"/>
    </source>
</evidence>
<comment type="caution">
    <text evidence="1">The sequence shown here is derived from an EMBL/GenBank/DDBJ whole genome shotgun (WGS) entry which is preliminary data.</text>
</comment>
<proteinExistence type="predicted"/>
<dbReference type="EMBL" id="DXCQ01000068">
    <property type="protein sequence ID" value="HIY97523.1"/>
    <property type="molecule type" value="Genomic_DNA"/>
</dbReference>
<sequence length="122" mass="13723">RTQFVAYLRPPRVKLRDSTICVPLIIAQRGQSPQNRRHQLAEIFASRIITRASRITFLRQRTQFADTSAHGRGESDAHIYSVLLKGASLRGKPLWFPLKIVEICFVIAKGDCGALVFAFASK</sequence>
<dbReference type="Proteomes" id="UP000886750">
    <property type="component" value="Unassembled WGS sequence"/>
</dbReference>
<feature type="non-terminal residue" evidence="1">
    <location>
        <position position="1"/>
    </location>
</feature>
<protein>
    <submittedName>
        <fullName evidence="1">Uncharacterized protein</fullName>
    </submittedName>
</protein>
<name>A0A9D1ZXJ4_9FIRM</name>
<organism evidence="1 2">
    <name type="scientific">Candidatus Borkfalkia excrementigallinarum</name>
    <dbReference type="NCBI Taxonomy" id="2838506"/>
    <lineage>
        <taxon>Bacteria</taxon>
        <taxon>Bacillati</taxon>
        <taxon>Bacillota</taxon>
        <taxon>Clostridia</taxon>
        <taxon>Christensenellales</taxon>
        <taxon>Christensenellaceae</taxon>
        <taxon>Candidatus Borkfalkia</taxon>
    </lineage>
</organism>